<keyword evidence="6" id="KW-0597">Phosphoprotein</keyword>
<dbReference type="PROSITE" id="PS00675">
    <property type="entry name" value="SIGMA54_INTERACT_1"/>
    <property type="match status" value="1"/>
</dbReference>
<evidence type="ECO:0000256" key="4">
    <source>
        <dbReference type="ARBA" id="ARBA00023125"/>
    </source>
</evidence>
<feature type="modified residue" description="4-aspartylphosphate" evidence="6">
    <location>
        <position position="54"/>
    </location>
</feature>
<keyword evidence="3" id="KW-0805">Transcription regulation</keyword>
<dbReference type="GO" id="GO:0005524">
    <property type="term" value="F:ATP binding"/>
    <property type="evidence" value="ECO:0007669"/>
    <property type="project" value="UniProtKB-KW"/>
</dbReference>
<dbReference type="PROSITE" id="PS00688">
    <property type="entry name" value="SIGMA54_INTERACT_3"/>
    <property type="match status" value="1"/>
</dbReference>
<dbReference type="Pfam" id="PF25601">
    <property type="entry name" value="AAA_lid_14"/>
    <property type="match status" value="1"/>
</dbReference>
<dbReference type="PROSITE" id="PS50045">
    <property type="entry name" value="SIGMA54_INTERACT_4"/>
    <property type="match status" value="1"/>
</dbReference>
<feature type="domain" description="Sigma-54 factor interaction" evidence="7">
    <location>
        <begin position="145"/>
        <end position="374"/>
    </location>
</feature>
<dbReference type="InterPro" id="IPR025662">
    <property type="entry name" value="Sigma_54_int_dom_ATP-bd_1"/>
</dbReference>
<dbReference type="EMBL" id="DSUH01000053">
    <property type="protein sequence ID" value="HGU31690.1"/>
    <property type="molecule type" value="Genomic_DNA"/>
</dbReference>
<proteinExistence type="predicted"/>
<dbReference type="AlphaFoldDB" id="A0A7C4MKP0"/>
<dbReference type="PANTHER" id="PTHR32071:SF119">
    <property type="entry name" value="SIGMA L-DEPENDENT TRANSCRIPTIONAL REGULATOR YPLP-RELATED"/>
    <property type="match status" value="1"/>
</dbReference>
<dbReference type="InterPro" id="IPR009057">
    <property type="entry name" value="Homeodomain-like_sf"/>
</dbReference>
<accession>A0A7C4MKP0</accession>
<dbReference type="InterPro" id="IPR025943">
    <property type="entry name" value="Sigma_54_int_dom_ATP-bd_2"/>
</dbReference>
<reference evidence="9" key="1">
    <citation type="journal article" date="2020" name="mSystems">
        <title>Genome- and Community-Level Interaction Insights into Carbon Utilization and Element Cycling Functions of Hydrothermarchaeota in Hydrothermal Sediment.</title>
        <authorList>
            <person name="Zhou Z."/>
            <person name="Liu Y."/>
            <person name="Xu W."/>
            <person name="Pan J."/>
            <person name="Luo Z.H."/>
            <person name="Li M."/>
        </authorList>
    </citation>
    <scope>NUCLEOTIDE SEQUENCE [LARGE SCALE GENOMIC DNA]</scope>
    <source>
        <strain evidence="9">SpSt-477</strain>
    </source>
</reference>
<dbReference type="PRINTS" id="PR01590">
    <property type="entry name" value="HTHFIS"/>
</dbReference>
<evidence type="ECO:0000256" key="5">
    <source>
        <dbReference type="ARBA" id="ARBA00023163"/>
    </source>
</evidence>
<dbReference type="SUPFAM" id="SSF46689">
    <property type="entry name" value="Homeodomain-like"/>
    <property type="match status" value="1"/>
</dbReference>
<dbReference type="InterPro" id="IPR058031">
    <property type="entry name" value="AAA_lid_NorR"/>
</dbReference>
<dbReference type="InterPro" id="IPR002197">
    <property type="entry name" value="HTH_Fis"/>
</dbReference>
<dbReference type="SUPFAM" id="SSF52540">
    <property type="entry name" value="P-loop containing nucleoside triphosphate hydrolases"/>
    <property type="match status" value="1"/>
</dbReference>
<evidence type="ECO:0000256" key="6">
    <source>
        <dbReference type="PROSITE-ProRule" id="PRU00169"/>
    </source>
</evidence>
<comment type="caution">
    <text evidence="9">The sequence shown here is derived from an EMBL/GenBank/DDBJ whole genome shotgun (WGS) entry which is preliminary data.</text>
</comment>
<evidence type="ECO:0000256" key="2">
    <source>
        <dbReference type="ARBA" id="ARBA00022840"/>
    </source>
</evidence>
<keyword evidence="5" id="KW-0804">Transcription</keyword>
<evidence type="ECO:0000259" key="7">
    <source>
        <dbReference type="PROSITE" id="PS50045"/>
    </source>
</evidence>
<dbReference type="SMART" id="SM00382">
    <property type="entry name" value="AAA"/>
    <property type="match status" value="1"/>
</dbReference>
<dbReference type="GO" id="GO:0006355">
    <property type="term" value="P:regulation of DNA-templated transcription"/>
    <property type="evidence" value="ECO:0007669"/>
    <property type="project" value="InterPro"/>
</dbReference>
<gene>
    <name evidence="9" type="ORF">ENS29_02405</name>
</gene>
<dbReference type="SUPFAM" id="SSF52172">
    <property type="entry name" value="CheY-like"/>
    <property type="match status" value="1"/>
</dbReference>
<keyword evidence="1" id="KW-0547">Nucleotide-binding</keyword>
<dbReference type="Pfam" id="PF00072">
    <property type="entry name" value="Response_reg"/>
    <property type="match status" value="1"/>
</dbReference>
<dbReference type="GO" id="GO:0043565">
    <property type="term" value="F:sequence-specific DNA binding"/>
    <property type="evidence" value="ECO:0007669"/>
    <property type="project" value="InterPro"/>
</dbReference>
<evidence type="ECO:0000259" key="8">
    <source>
        <dbReference type="PROSITE" id="PS50110"/>
    </source>
</evidence>
<dbReference type="PANTHER" id="PTHR32071">
    <property type="entry name" value="TRANSCRIPTIONAL REGULATORY PROTEIN"/>
    <property type="match status" value="1"/>
</dbReference>
<evidence type="ECO:0000256" key="3">
    <source>
        <dbReference type="ARBA" id="ARBA00023015"/>
    </source>
</evidence>
<evidence type="ECO:0000256" key="1">
    <source>
        <dbReference type="ARBA" id="ARBA00022741"/>
    </source>
</evidence>
<dbReference type="FunFam" id="3.40.50.300:FF:000006">
    <property type="entry name" value="DNA-binding transcriptional regulator NtrC"/>
    <property type="match status" value="1"/>
</dbReference>
<dbReference type="PROSITE" id="PS00676">
    <property type="entry name" value="SIGMA54_INTERACT_2"/>
    <property type="match status" value="1"/>
</dbReference>
<name>A0A7C4MKP0_9BACT</name>
<keyword evidence="4" id="KW-0238">DNA-binding</keyword>
<organism evidence="9">
    <name type="scientific">Desulfatirhabdium butyrativorans</name>
    <dbReference type="NCBI Taxonomy" id="340467"/>
    <lineage>
        <taxon>Bacteria</taxon>
        <taxon>Pseudomonadati</taxon>
        <taxon>Thermodesulfobacteriota</taxon>
        <taxon>Desulfobacteria</taxon>
        <taxon>Desulfobacterales</taxon>
        <taxon>Desulfatirhabdiaceae</taxon>
        <taxon>Desulfatirhabdium</taxon>
    </lineage>
</organism>
<dbReference type="InterPro" id="IPR025944">
    <property type="entry name" value="Sigma_54_int_dom_CS"/>
</dbReference>
<protein>
    <submittedName>
        <fullName evidence="9">Sigma-54-dependent Fis family transcriptional regulator</fullName>
    </submittedName>
</protein>
<dbReference type="Gene3D" id="3.40.50.2300">
    <property type="match status" value="1"/>
</dbReference>
<dbReference type="InterPro" id="IPR003593">
    <property type="entry name" value="AAA+_ATPase"/>
</dbReference>
<dbReference type="InterPro" id="IPR002078">
    <property type="entry name" value="Sigma_54_int"/>
</dbReference>
<dbReference type="SMART" id="SM00448">
    <property type="entry name" value="REC"/>
    <property type="match status" value="1"/>
</dbReference>
<dbReference type="Gene3D" id="1.10.10.60">
    <property type="entry name" value="Homeodomain-like"/>
    <property type="match status" value="1"/>
</dbReference>
<dbReference type="Pfam" id="PF02954">
    <property type="entry name" value="HTH_8"/>
    <property type="match status" value="1"/>
</dbReference>
<dbReference type="PROSITE" id="PS50110">
    <property type="entry name" value="RESPONSE_REGULATORY"/>
    <property type="match status" value="1"/>
</dbReference>
<dbReference type="GO" id="GO:0000160">
    <property type="term" value="P:phosphorelay signal transduction system"/>
    <property type="evidence" value="ECO:0007669"/>
    <property type="project" value="InterPro"/>
</dbReference>
<dbReference type="InterPro" id="IPR011006">
    <property type="entry name" value="CheY-like_superfamily"/>
</dbReference>
<dbReference type="InterPro" id="IPR027417">
    <property type="entry name" value="P-loop_NTPase"/>
</dbReference>
<dbReference type="CDD" id="cd00009">
    <property type="entry name" value="AAA"/>
    <property type="match status" value="1"/>
</dbReference>
<evidence type="ECO:0000313" key="9">
    <source>
        <dbReference type="EMBL" id="HGU31690.1"/>
    </source>
</evidence>
<dbReference type="Pfam" id="PF00158">
    <property type="entry name" value="Sigma54_activat"/>
    <property type="match status" value="1"/>
</dbReference>
<keyword evidence="2" id="KW-0067">ATP-binding</keyword>
<feature type="domain" description="Response regulatory" evidence="8">
    <location>
        <begin position="5"/>
        <end position="119"/>
    </location>
</feature>
<dbReference type="Gene3D" id="1.10.8.60">
    <property type="match status" value="1"/>
</dbReference>
<dbReference type="InterPro" id="IPR001789">
    <property type="entry name" value="Sig_transdc_resp-reg_receiver"/>
</dbReference>
<dbReference type="Gene3D" id="3.40.50.300">
    <property type="entry name" value="P-loop containing nucleotide triphosphate hydrolases"/>
    <property type="match status" value="1"/>
</dbReference>
<sequence>MKAGSILIAEDEAIARENLHYILVKDGYQVVSVENGQLAIEALHQREFDLVMTDLKMQPVDGIEVLRTAKQLYPDIEVIIITGYATVQSAVQAMQSGAFSYLAKPYQIEEMRAQVRQAMEKRALKAEVRTLRQQITESGSRQLSLIGNSSEIEKLRQTIDQVAPTDCNILIFGETGTGKELVARTVHAKSLRAEKRFVAINCGAFNEELLANELFGHEKDAFTGARSLKKGLIETASGGTLFLDEIGDMPLSMQVKLLRVLQERVLMRVGGTAEIPVDVRVIAATNKDLKQEAAQGRFRQDLFYRLNVISLFVPRLADRKDDILLLALHFLNRFALAQGKRVSAIDDEVMEILLSYEFPGNVRELENFMERAVALAAGDTITVKELPEDIRTLARSIRMPKRGFQTLEENEKDYIIWVLEQTQDNKTRAAEILGIDRVSLWRKLKRYGMA</sequence>